<keyword evidence="6 8" id="KW-0472">Membrane</keyword>
<evidence type="ECO:0000256" key="6">
    <source>
        <dbReference type="ARBA" id="ARBA00023136"/>
    </source>
</evidence>
<comment type="similarity">
    <text evidence="2 8">Belongs to the ammonia transporter channel (TC 1.A.11.2) family.</text>
</comment>
<feature type="compositionally biased region" description="Basic and acidic residues" evidence="9">
    <location>
        <begin position="444"/>
        <end position="469"/>
    </location>
</feature>
<dbReference type="GO" id="GO:0005886">
    <property type="term" value="C:plasma membrane"/>
    <property type="evidence" value="ECO:0007669"/>
    <property type="project" value="UniProtKB-SubCell"/>
</dbReference>
<keyword evidence="12" id="KW-1185">Reference proteome</keyword>
<evidence type="ECO:0000256" key="5">
    <source>
        <dbReference type="ARBA" id="ARBA00022989"/>
    </source>
</evidence>
<evidence type="ECO:0000259" key="10">
    <source>
        <dbReference type="Pfam" id="PF00909"/>
    </source>
</evidence>
<reference evidence="11 12" key="1">
    <citation type="journal article" date="2023" name="Elife">
        <title>Identification of key yeast species and microbe-microbe interactions impacting larval growth of Drosophila in the wild.</title>
        <authorList>
            <person name="Mure A."/>
            <person name="Sugiura Y."/>
            <person name="Maeda R."/>
            <person name="Honda K."/>
            <person name="Sakurai N."/>
            <person name="Takahashi Y."/>
            <person name="Watada M."/>
            <person name="Katoh T."/>
            <person name="Gotoh A."/>
            <person name="Gotoh Y."/>
            <person name="Taniguchi I."/>
            <person name="Nakamura K."/>
            <person name="Hayashi T."/>
            <person name="Katayama T."/>
            <person name="Uemura T."/>
            <person name="Hattori Y."/>
        </authorList>
    </citation>
    <scope>NUCLEOTIDE SEQUENCE [LARGE SCALE GENOMIC DNA]</scope>
    <source>
        <strain evidence="11 12">SB-73</strain>
    </source>
</reference>
<comment type="subcellular location">
    <subcellularLocation>
        <location evidence="8">Cell membrane</location>
        <topology evidence="8">Multi-pass membrane protein</topology>
    </subcellularLocation>
    <subcellularLocation>
        <location evidence="1">Membrane</location>
        <topology evidence="1">Multi-pass membrane protein</topology>
    </subcellularLocation>
</comment>
<feature type="transmembrane region" description="Helical" evidence="8">
    <location>
        <begin position="325"/>
        <end position="344"/>
    </location>
</feature>
<dbReference type="PANTHER" id="PTHR43029">
    <property type="entry name" value="AMMONIUM TRANSPORTER MEP2"/>
    <property type="match status" value="1"/>
</dbReference>
<feature type="transmembrane region" description="Helical" evidence="8">
    <location>
        <begin position="262"/>
        <end position="280"/>
    </location>
</feature>
<keyword evidence="7 8" id="KW-0924">Ammonia transport</keyword>
<keyword evidence="4 8" id="KW-0812">Transmembrane</keyword>
<dbReference type="InterPro" id="IPR018047">
    <property type="entry name" value="Ammonium_transpt_CS"/>
</dbReference>
<accession>A0AAV5RFD1</accession>
<feature type="domain" description="Ammonium transporter AmtB-like" evidence="10">
    <location>
        <begin position="17"/>
        <end position="418"/>
    </location>
</feature>
<evidence type="ECO:0000256" key="8">
    <source>
        <dbReference type="RuleBase" id="RU362002"/>
    </source>
</evidence>
<dbReference type="PROSITE" id="PS01219">
    <property type="entry name" value="AMMONIUM_TRANSP"/>
    <property type="match status" value="1"/>
</dbReference>
<keyword evidence="5 8" id="KW-1133">Transmembrane helix</keyword>
<feature type="transmembrane region" description="Helical" evidence="8">
    <location>
        <begin position="14"/>
        <end position="34"/>
    </location>
</feature>
<sequence>MAKLHENNYDTGDVSYLLLSTLCVWLMVPGLGFLYSGLARRKSALAMIWAAMMAGCMAMFQWWLWGYSLAFSKTATNGYIGNLHNFALRNVLNDDPTATYPELLFSAYQGMFCAVTCAILMAGIAERGRMFPAMLFTFVWATIVYCPLACWAWGSDGWAGARWGVLDFAGGGPVEIGSGIGGFMLSWVVGRRREKLLINFRPHNVSMVTLGTVFLWFGWLGFNGGSAFGANLRAVYAVWNSNLTAVFGAFSWCLVDWRLEKKWSMVAVCSGIVSGLVAATPCSGVIPLWASVILGFFSGIACNLSTQIKFLLNVDDSFDTYAEHGAAGIIGLVFNALFGADWVIGLDGVTEHDGGWVTHNWKQLYKQIAYMFACIGYTAFMTALIAFIIGKIPGCHWRVDEEAESKGLDEDQIGEFAYDYVEVRRDFYSWNPPPADLAIGAEPIHAEDSVERSDNSTKSSRPNEKTKTS</sequence>
<keyword evidence="3 8" id="KW-0813">Transport</keyword>
<feature type="transmembrane region" description="Helical" evidence="8">
    <location>
        <begin position="234"/>
        <end position="255"/>
    </location>
</feature>
<protein>
    <recommendedName>
        <fullName evidence="8">Ammonium transporter</fullName>
    </recommendedName>
</protein>
<dbReference type="FunFam" id="1.10.3430.10:FF:000003">
    <property type="entry name" value="Ammonium transporter"/>
    <property type="match status" value="1"/>
</dbReference>
<evidence type="ECO:0000256" key="3">
    <source>
        <dbReference type="ARBA" id="ARBA00022448"/>
    </source>
</evidence>
<feature type="transmembrane region" description="Helical" evidence="8">
    <location>
        <begin position="202"/>
        <end position="222"/>
    </location>
</feature>
<gene>
    <name evidence="11" type="ORF">DASB73_010780</name>
</gene>
<dbReference type="Pfam" id="PF00909">
    <property type="entry name" value="Ammonium_transp"/>
    <property type="match status" value="1"/>
</dbReference>
<feature type="transmembrane region" description="Helical" evidence="8">
    <location>
        <begin position="131"/>
        <end position="154"/>
    </location>
</feature>
<proteinExistence type="inferred from homology"/>
<dbReference type="PANTHER" id="PTHR43029:SF4">
    <property type="entry name" value="AMMONIUM TRANSPORTER MEP1-RELATED"/>
    <property type="match status" value="1"/>
</dbReference>
<evidence type="ECO:0000313" key="12">
    <source>
        <dbReference type="Proteomes" id="UP001362899"/>
    </source>
</evidence>
<dbReference type="SUPFAM" id="SSF111352">
    <property type="entry name" value="Ammonium transporter"/>
    <property type="match status" value="1"/>
</dbReference>
<feature type="transmembrane region" description="Helical" evidence="8">
    <location>
        <begin position="103"/>
        <end position="124"/>
    </location>
</feature>
<dbReference type="Gene3D" id="1.10.3430.10">
    <property type="entry name" value="Ammonium transporter AmtB like domains"/>
    <property type="match status" value="1"/>
</dbReference>
<dbReference type="AlphaFoldDB" id="A0AAV5RFD1"/>
<comment type="caution">
    <text evidence="11">The sequence shown here is derived from an EMBL/GenBank/DDBJ whole genome shotgun (WGS) entry which is preliminary data.</text>
</comment>
<evidence type="ECO:0000256" key="2">
    <source>
        <dbReference type="ARBA" id="ARBA00005887"/>
    </source>
</evidence>
<dbReference type="InterPro" id="IPR029020">
    <property type="entry name" value="Ammonium/urea_transptr"/>
</dbReference>
<evidence type="ECO:0000256" key="4">
    <source>
        <dbReference type="ARBA" id="ARBA00022692"/>
    </source>
</evidence>
<dbReference type="EMBL" id="BTGC01000003">
    <property type="protein sequence ID" value="GMM50120.1"/>
    <property type="molecule type" value="Genomic_DNA"/>
</dbReference>
<organism evidence="11 12">
    <name type="scientific">Starmerella bacillaris</name>
    <name type="common">Yeast</name>
    <name type="synonym">Candida zemplinina</name>
    <dbReference type="NCBI Taxonomy" id="1247836"/>
    <lineage>
        <taxon>Eukaryota</taxon>
        <taxon>Fungi</taxon>
        <taxon>Dikarya</taxon>
        <taxon>Ascomycota</taxon>
        <taxon>Saccharomycotina</taxon>
        <taxon>Dipodascomycetes</taxon>
        <taxon>Dipodascales</taxon>
        <taxon>Trichomonascaceae</taxon>
        <taxon>Starmerella</taxon>
    </lineage>
</organism>
<dbReference type="InterPro" id="IPR001905">
    <property type="entry name" value="Ammonium_transpt"/>
</dbReference>
<evidence type="ECO:0000256" key="7">
    <source>
        <dbReference type="ARBA" id="ARBA00023177"/>
    </source>
</evidence>
<feature type="transmembrane region" description="Helical" evidence="8">
    <location>
        <begin position="46"/>
        <end position="65"/>
    </location>
</feature>
<evidence type="ECO:0000313" key="11">
    <source>
        <dbReference type="EMBL" id="GMM50120.1"/>
    </source>
</evidence>
<dbReference type="GO" id="GO:0008519">
    <property type="term" value="F:ammonium channel activity"/>
    <property type="evidence" value="ECO:0007669"/>
    <property type="project" value="InterPro"/>
</dbReference>
<dbReference type="GO" id="GO:0019740">
    <property type="term" value="P:nitrogen utilization"/>
    <property type="evidence" value="ECO:0007669"/>
    <property type="project" value="UniProtKB-ARBA"/>
</dbReference>
<feature type="transmembrane region" description="Helical" evidence="8">
    <location>
        <begin position="364"/>
        <end position="389"/>
    </location>
</feature>
<dbReference type="NCBIfam" id="TIGR00836">
    <property type="entry name" value="amt"/>
    <property type="match status" value="1"/>
</dbReference>
<dbReference type="Proteomes" id="UP001362899">
    <property type="component" value="Unassembled WGS sequence"/>
</dbReference>
<feature type="region of interest" description="Disordered" evidence="9">
    <location>
        <begin position="439"/>
        <end position="469"/>
    </location>
</feature>
<name>A0AAV5RFD1_STABA</name>
<evidence type="ECO:0000256" key="9">
    <source>
        <dbReference type="SAM" id="MobiDB-lite"/>
    </source>
</evidence>
<feature type="transmembrane region" description="Helical" evidence="8">
    <location>
        <begin position="286"/>
        <end position="304"/>
    </location>
</feature>
<feature type="transmembrane region" description="Helical" evidence="8">
    <location>
        <begin position="174"/>
        <end position="190"/>
    </location>
</feature>
<dbReference type="InterPro" id="IPR024041">
    <property type="entry name" value="NH4_transpt_AmtB-like_dom"/>
</dbReference>
<evidence type="ECO:0000256" key="1">
    <source>
        <dbReference type="ARBA" id="ARBA00004141"/>
    </source>
</evidence>